<dbReference type="AlphaFoldDB" id="G7DUF1"/>
<proteinExistence type="inferred from homology"/>
<reference evidence="5 6" key="2">
    <citation type="journal article" date="2012" name="Open Biol.">
        <title>Characteristics of nucleosomes and linker DNA regions on the genome of the basidiomycete Mixia osmundae revealed by mono- and dinucleosome mapping.</title>
        <authorList>
            <person name="Nishida H."/>
            <person name="Kondo S."/>
            <person name="Matsumoto T."/>
            <person name="Suzuki Y."/>
            <person name="Yoshikawa H."/>
            <person name="Taylor T.D."/>
            <person name="Sugiyama J."/>
        </authorList>
    </citation>
    <scope>NUCLEOTIDE SEQUENCE [LARGE SCALE GENOMIC DNA]</scope>
    <source>
        <strain evidence="6">CBS 9802 / IAM 14324 / JCM 22182 / KY 12970</strain>
    </source>
</reference>
<sequence length="869" mass="95422">MEATSPATSTDQAPDAGLASADHDTPELAAGGQSELPDQATSQTAQSESESDEEETSDDEPVPAAVLQREKRSGAGAKMREMLHQELEEEEVFAEEENDQEFAAKDEEDMFDSDFGSTGSEASETDDGAPAVRHRPHASTSKLSKGKRRDEGLYANMPAIARAAKAAARAEQAKLDGPQPIKRRAQQLQTSLSSEARRTSSRRSAVELREAIDTRLQDREARTAQIVNRPKVKRRRSLNQADLIDMALQQEEISRTFLRELSRLEEEYRVAQRTHQIRTAMQGPVLRFVSRIEDHTRALVEEVSVAPVDAEPPLQPPNDNASTLPANEPTVAGSRTDTPLTAYSSDLAPASSPRLVALASTPASDKTSALETEPRPSIPCTAVKNETESTEMQRSLPEPRPAGSLTTERAIPIVLGRHALNIEPSNQPALKRVKSDAPEPQGPHSRNYLILDDWSGSKHDMMTAIFGEHADWKNLRVVSIKNRATNRRVPLCAITGLPSNYKDPKSGVPYAVPSAYPVIRDTLNHKYVWSPVLDCYVSREDSLSSSSVMDDTMTDGSNEGKRSLISSTIESGLTISVHPLPILNISEHLTRTQCQTGQRDVRVAGALIGTQSGREIKVNNTFEIQVEGTKIEHGLLVFRRDQFKQVFPVYDILGWYTVGSQPTEIELAIHEELLAYNESPILLQLMPDQIGSSKDLPIACFERHMEIIDNQPQTQFIRAAHRVETGEAERIAVDHVSKPSSSGRGGGDSTAVSNMVTQRNAIRMLHERVVLISRYLDAVATGAIARDDVLLRQISALVKSVPASDPHELGAEYHVESNNVALTNLLAKMTEGLQTTNQYIDRFSLTRTQANGQTGSGRDAGTRQRRGRG</sequence>
<dbReference type="EMBL" id="BABT02000028">
    <property type="protein sequence ID" value="GAA94211.1"/>
    <property type="molecule type" value="Genomic_DNA"/>
</dbReference>
<evidence type="ECO:0008006" key="7">
    <source>
        <dbReference type="Google" id="ProtNLM"/>
    </source>
</evidence>
<keyword evidence="6" id="KW-1185">Reference proteome</keyword>
<organism evidence="5 6">
    <name type="scientific">Mixia osmundae (strain CBS 9802 / IAM 14324 / JCM 22182 / KY 12970)</name>
    <dbReference type="NCBI Taxonomy" id="764103"/>
    <lineage>
        <taxon>Eukaryota</taxon>
        <taxon>Fungi</taxon>
        <taxon>Dikarya</taxon>
        <taxon>Basidiomycota</taxon>
        <taxon>Pucciniomycotina</taxon>
        <taxon>Mixiomycetes</taxon>
        <taxon>Mixiales</taxon>
        <taxon>Mixiaceae</taxon>
        <taxon>Mixia</taxon>
    </lineage>
</organism>
<dbReference type="GO" id="GO:0000338">
    <property type="term" value="P:protein deneddylation"/>
    <property type="evidence" value="ECO:0007669"/>
    <property type="project" value="InterPro"/>
</dbReference>
<feature type="region of interest" description="Disordered" evidence="2">
    <location>
        <begin position="846"/>
        <end position="869"/>
    </location>
</feature>
<dbReference type="Pfam" id="PF13012">
    <property type="entry name" value="MitMem_reg"/>
    <property type="match status" value="1"/>
</dbReference>
<comment type="similarity">
    <text evidence="1">Belongs to the peptidase M67A family. CSN6 subfamily.</text>
</comment>
<feature type="region of interest" description="Disordered" evidence="2">
    <location>
        <begin position="1"/>
        <end position="151"/>
    </location>
</feature>
<feature type="compositionally biased region" description="Basic and acidic residues" evidence="2">
    <location>
        <begin position="68"/>
        <end position="86"/>
    </location>
</feature>
<feature type="compositionally biased region" description="Polar residues" evidence="2">
    <location>
        <begin position="333"/>
        <end position="344"/>
    </location>
</feature>
<dbReference type="InParanoid" id="G7DUF1"/>
<feature type="domain" description="Vps72/YL1 C-terminal" evidence="4">
    <location>
        <begin position="490"/>
        <end position="519"/>
    </location>
</feature>
<feature type="domain" description="JAB1/MPN/MOV34 metalloenzyme" evidence="3">
    <location>
        <begin position="574"/>
        <end position="706"/>
    </location>
</feature>
<evidence type="ECO:0000256" key="1">
    <source>
        <dbReference type="ARBA" id="ARBA00010893"/>
    </source>
</evidence>
<feature type="region of interest" description="Disordered" evidence="2">
    <location>
        <begin position="426"/>
        <end position="446"/>
    </location>
</feature>
<dbReference type="PANTHER" id="PTHR10540">
    <property type="entry name" value="EUKARYOTIC TRANSLATION INITIATION FACTOR 3 SUBUNIT F-RELATED"/>
    <property type="match status" value="1"/>
</dbReference>
<dbReference type="Pfam" id="PF05764">
    <property type="entry name" value="YL1"/>
    <property type="match status" value="1"/>
</dbReference>
<reference evidence="5 6" key="1">
    <citation type="journal article" date="2011" name="J. Gen. Appl. Microbiol.">
        <title>Draft genome sequencing of the enigmatic basidiomycete Mixia osmundae.</title>
        <authorList>
            <person name="Nishida H."/>
            <person name="Nagatsuka Y."/>
            <person name="Sugiyama J."/>
        </authorList>
    </citation>
    <scope>NUCLEOTIDE SEQUENCE [LARGE SCALE GENOMIC DNA]</scope>
    <source>
        <strain evidence="6">CBS 9802 / IAM 14324 / JCM 22182 / KY 12970</strain>
    </source>
</reference>
<comment type="caution">
    <text evidence="5">The sequence shown here is derived from an EMBL/GenBank/DDBJ whole genome shotgun (WGS) entry which is preliminary data.</text>
</comment>
<protein>
    <recommendedName>
        <fullName evidence="7">COP9 signalosome complex subunit 6</fullName>
    </recommendedName>
</protein>
<dbReference type="SMART" id="SM00232">
    <property type="entry name" value="JAB_MPN"/>
    <property type="match status" value="1"/>
</dbReference>
<feature type="compositionally biased region" description="Polar residues" evidence="2">
    <location>
        <begin position="1"/>
        <end position="12"/>
    </location>
</feature>
<evidence type="ECO:0000256" key="2">
    <source>
        <dbReference type="SAM" id="MobiDB-lite"/>
    </source>
</evidence>
<name>G7DUF1_MIXOS</name>
<feature type="region of interest" description="Disordered" evidence="2">
    <location>
        <begin position="307"/>
        <end position="347"/>
    </location>
</feature>
<dbReference type="RefSeq" id="XP_014569642.1">
    <property type="nucleotide sequence ID" value="XM_014714156.1"/>
</dbReference>
<dbReference type="InterPro" id="IPR024969">
    <property type="entry name" value="EIF3F/CSN6-like_C"/>
</dbReference>
<feature type="compositionally biased region" description="Polar residues" evidence="2">
    <location>
        <begin position="361"/>
        <end position="370"/>
    </location>
</feature>
<dbReference type="GO" id="GO:0008237">
    <property type="term" value="F:metallopeptidase activity"/>
    <property type="evidence" value="ECO:0007669"/>
    <property type="project" value="InterPro"/>
</dbReference>
<dbReference type="Proteomes" id="UP000009131">
    <property type="component" value="Unassembled WGS sequence"/>
</dbReference>
<feature type="region of interest" description="Disordered" evidence="2">
    <location>
        <begin position="170"/>
        <end position="206"/>
    </location>
</feature>
<dbReference type="InterPro" id="IPR013272">
    <property type="entry name" value="Vps72/YL1_C"/>
</dbReference>
<dbReference type="SMART" id="SM00993">
    <property type="entry name" value="YL1_C"/>
    <property type="match status" value="1"/>
</dbReference>
<evidence type="ECO:0000313" key="6">
    <source>
        <dbReference type="Proteomes" id="UP000009131"/>
    </source>
</evidence>
<dbReference type="InterPro" id="IPR000555">
    <property type="entry name" value="JAMM/MPN+_dom"/>
</dbReference>
<dbReference type="STRING" id="764103.G7DUF1"/>
<dbReference type="PANTHER" id="PTHR10540:SF8">
    <property type="entry name" value="COP9 SIGNALOSOME COMPLEX SUBUNIT 6"/>
    <property type="match status" value="1"/>
</dbReference>
<dbReference type="GO" id="GO:0008180">
    <property type="term" value="C:COP9 signalosome"/>
    <property type="evidence" value="ECO:0007669"/>
    <property type="project" value="InterPro"/>
</dbReference>
<gene>
    <name evidence="5" type="primary">Mo00860</name>
    <name evidence="5" type="ORF">E5Q_00860</name>
</gene>
<dbReference type="Pfam" id="PF01398">
    <property type="entry name" value="JAB"/>
    <property type="match status" value="1"/>
</dbReference>
<feature type="compositionally biased region" description="Acidic residues" evidence="2">
    <location>
        <begin position="49"/>
        <end position="61"/>
    </location>
</feature>
<evidence type="ECO:0000259" key="3">
    <source>
        <dbReference type="SMART" id="SM00232"/>
    </source>
</evidence>
<feature type="compositionally biased region" description="Acidic residues" evidence="2">
    <location>
        <begin position="87"/>
        <end position="112"/>
    </location>
</feature>
<evidence type="ECO:0000259" key="4">
    <source>
        <dbReference type="SMART" id="SM00993"/>
    </source>
</evidence>
<evidence type="ECO:0000313" key="5">
    <source>
        <dbReference type="EMBL" id="GAA94211.1"/>
    </source>
</evidence>
<dbReference type="InterPro" id="IPR033859">
    <property type="entry name" value="MPN_CSN6"/>
</dbReference>
<dbReference type="eggNOG" id="KOG3050">
    <property type="taxonomic scope" value="Eukaryota"/>
</dbReference>
<dbReference type="Pfam" id="PF08265">
    <property type="entry name" value="YL1_C"/>
    <property type="match status" value="1"/>
</dbReference>
<accession>G7DUF1</accession>
<feature type="compositionally biased region" description="Low complexity" evidence="2">
    <location>
        <begin position="38"/>
        <end position="48"/>
    </location>
</feature>
<dbReference type="Gene3D" id="3.40.140.10">
    <property type="entry name" value="Cytidine Deaminase, domain 2"/>
    <property type="match status" value="1"/>
</dbReference>
<dbReference type="OrthoDB" id="1378at2759"/>
<dbReference type="InterPro" id="IPR046757">
    <property type="entry name" value="YL1_N"/>
</dbReference>
<feature type="region of interest" description="Disordered" evidence="2">
    <location>
        <begin position="359"/>
        <end position="405"/>
    </location>
</feature>
<dbReference type="CDD" id="cd08063">
    <property type="entry name" value="MPN_CSN6"/>
    <property type="match status" value="1"/>
</dbReference>
<dbReference type="HOGENOM" id="CLU_330113_0_0_1"/>